<proteinExistence type="predicted"/>
<protein>
    <submittedName>
        <fullName evidence="2">Uncharacterized protein</fullName>
    </submittedName>
</protein>
<evidence type="ECO:0000313" key="2">
    <source>
        <dbReference type="EMBL" id="TKA40629.1"/>
    </source>
</evidence>
<evidence type="ECO:0000256" key="1">
    <source>
        <dbReference type="SAM" id="MobiDB-lite"/>
    </source>
</evidence>
<sequence length="119" mass="12942">MSTNDTDDGNGTSPTSPRVPLVNGEHGMVKDESAEENTWDAAREIRQSATQAPPILSAGDLATLDHFFDAPENFVHPTPTTDAPTLRFSDAQTAMIRDFFETVEVIGARARARAQARSR</sequence>
<feature type="region of interest" description="Disordered" evidence="1">
    <location>
        <begin position="1"/>
        <end position="26"/>
    </location>
</feature>
<name>A0A4V5N7Q8_9PEZI</name>
<dbReference type="EMBL" id="NAJP01000032">
    <property type="protein sequence ID" value="TKA40629.1"/>
    <property type="molecule type" value="Genomic_DNA"/>
</dbReference>
<dbReference type="Proteomes" id="UP000310066">
    <property type="component" value="Unassembled WGS sequence"/>
</dbReference>
<evidence type="ECO:0000313" key="3">
    <source>
        <dbReference type="Proteomes" id="UP000310066"/>
    </source>
</evidence>
<dbReference type="AlphaFoldDB" id="A0A4V5N7Q8"/>
<dbReference type="OrthoDB" id="10298928at2759"/>
<reference evidence="2 3" key="1">
    <citation type="submission" date="2017-03" db="EMBL/GenBank/DDBJ databases">
        <title>Genomes of endolithic fungi from Antarctica.</title>
        <authorList>
            <person name="Coleine C."/>
            <person name="Masonjones S."/>
            <person name="Stajich J.E."/>
        </authorList>
    </citation>
    <scope>NUCLEOTIDE SEQUENCE [LARGE SCALE GENOMIC DNA]</scope>
    <source>
        <strain evidence="2 3">CCFEE 5311</strain>
    </source>
</reference>
<accession>A0A4V5N7Q8</accession>
<organism evidence="2 3">
    <name type="scientific">Friedmanniomyces endolithicus</name>
    <dbReference type="NCBI Taxonomy" id="329885"/>
    <lineage>
        <taxon>Eukaryota</taxon>
        <taxon>Fungi</taxon>
        <taxon>Dikarya</taxon>
        <taxon>Ascomycota</taxon>
        <taxon>Pezizomycotina</taxon>
        <taxon>Dothideomycetes</taxon>
        <taxon>Dothideomycetidae</taxon>
        <taxon>Mycosphaerellales</taxon>
        <taxon>Teratosphaeriaceae</taxon>
        <taxon>Friedmanniomyces</taxon>
    </lineage>
</organism>
<comment type="caution">
    <text evidence="2">The sequence shown here is derived from an EMBL/GenBank/DDBJ whole genome shotgun (WGS) entry which is preliminary data.</text>
</comment>
<gene>
    <name evidence="2" type="ORF">B0A54_09089</name>
</gene>